<reference evidence="3" key="1">
    <citation type="submission" date="2022-09" db="EMBL/GenBank/DDBJ databases">
        <title>Intensive care unit water sources are persistently colonized with multi-drug resistant bacteria and are the site of extensive horizontal gene transfer of antibiotic resistance genes.</title>
        <authorList>
            <person name="Diorio-Toth L."/>
        </authorList>
    </citation>
    <scope>NUCLEOTIDE SEQUENCE</scope>
    <source>
        <strain evidence="3">GD03843</strain>
    </source>
</reference>
<proteinExistence type="predicted"/>
<dbReference type="AlphaFoldDB" id="A0AA42LTK4"/>
<keyword evidence="1" id="KW-1133">Transmembrane helix</keyword>
<organism evidence="3 4">
    <name type="scientific">Achromobacter spanius</name>
    <dbReference type="NCBI Taxonomy" id="217203"/>
    <lineage>
        <taxon>Bacteria</taxon>
        <taxon>Pseudomonadati</taxon>
        <taxon>Pseudomonadota</taxon>
        <taxon>Betaproteobacteria</taxon>
        <taxon>Burkholderiales</taxon>
        <taxon>Alcaligenaceae</taxon>
        <taxon>Achromobacter</taxon>
    </lineage>
</organism>
<protein>
    <recommendedName>
        <fullName evidence="2">DUF6708 domain-containing protein</fullName>
    </recommendedName>
</protein>
<feature type="domain" description="DUF6708" evidence="2">
    <location>
        <begin position="57"/>
        <end position="183"/>
    </location>
</feature>
<dbReference type="EMBL" id="JAOCDZ010000024">
    <property type="protein sequence ID" value="MDH0739332.1"/>
    <property type="molecule type" value="Genomic_DNA"/>
</dbReference>
<accession>A0AA42LTK4</accession>
<comment type="caution">
    <text evidence="3">The sequence shown here is derived from an EMBL/GenBank/DDBJ whole genome shotgun (WGS) entry which is preliminary data.</text>
</comment>
<keyword evidence="1" id="KW-0472">Membrane</keyword>
<feature type="transmembrane region" description="Helical" evidence="1">
    <location>
        <begin position="86"/>
        <end position="104"/>
    </location>
</feature>
<feature type="transmembrane region" description="Helical" evidence="1">
    <location>
        <begin position="44"/>
        <end position="65"/>
    </location>
</feature>
<dbReference type="InterPro" id="IPR046554">
    <property type="entry name" value="DUF6708"/>
</dbReference>
<feature type="transmembrane region" description="Helical" evidence="1">
    <location>
        <begin position="124"/>
        <end position="141"/>
    </location>
</feature>
<sequence>MNDIYLEISRRGQKMRGLMLILSLVGIAWLVFAVPKIIIGRTGFSHFIKAIPITVGMLWWTIFMIRVDTAIPRDEPIRFNRLRRKVYVYSFHYIWWNPFARWYVTTRAYNWDDLRAEFWRQRGATGQGGLIFTWGVSIAVVKPGTNQVIDRFPLSVCQDEGSSWDYVRTYMQHGPDALPPIEKLNDPNDVPPHNLALRLAPKVEWPAAMDVESRSGPT</sequence>
<keyword evidence="1" id="KW-0812">Transmembrane</keyword>
<dbReference type="Pfam" id="PF20455">
    <property type="entry name" value="DUF6708"/>
    <property type="match status" value="1"/>
</dbReference>
<evidence type="ECO:0000259" key="2">
    <source>
        <dbReference type="Pfam" id="PF20455"/>
    </source>
</evidence>
<evidence type="ECO:0000313" key="4">
    <source>
        <dbReference type="Proteomes" id="UP001161094"/>
    </source>
</evidence>
<dbReference type="RefSeq" id="WP_279997013.1">
    <property type="nucleotide sequence ID" value="NZ_JAOCDZ010000024.1"/>
</dbReference>
<name>A0AA42LTK4_9BURK</name>
<evidence type="ECO:0000256" key="1">
    <source>
        <dbReference type="SAM" id="Phobius"/>
    </source>
</evidence>
<gene>
    <name evidence="3" type="ORF">N5D93_26215</name>
</gene>
<feature type="transmembrane region" description="Helical" evidence="1">
    <location>
        <begin position="18"/>
        <end position="38"/>
    </location>
</feature>
<evidence type="ECO:0000313" key="3">
    <source>
        <dbReference type="EMBL" id="MDH0739332.1"/>
    </source>
</evidence>
<dbReference type="Proteomes" id="UP001161094">
    <property type="component" value="Unassembled WGS sequence"/>
</dbReference>